<proteinExistence type="inferred from homology"/>
<evidence type="ECO:0000256" key="2">
    <source>
        <dbReference type="RuleBase" id="RU361163"/>
    </source>
</evidence>
<comment type="similarity">
    <text evidence="1 2">Belongs to the glycosyl hydrolase 12 (cellulase H) family.</text>
</comment>
<evidence type="ECO:0000313" key="3">
    <source>
        <dbReference type="EMBL" id="ROV93937.1"/>
    </source>
</evidence>
<dbReference type="PANTHER" id="PTHR34002:SF9">
    <property type="entry name" value="XYLOGLUCAN-SPECIFIC ENDO-BETA-1,4-GLUCANASE A"/>
    <property type="match status" value="1"/>
</dbReference>
<keyword evidence="2" id="KW-0119">Carbohydrate metabolism</keyword>
<dbReference type="STRING" id="252740.A0A423VSJ0"/>
<reference evidence="3 4" key="1">
    <citation type="submission" date="2015-09" db="EMBL/GenBank/DDBJ databases">
        <title>Host preference determinants of Valsa canker pathogens revealed by comparative genomics.</title>
        <authorList>
            <person name="Yin Z."/>
            <person name="Huang L."/>
        </authorList>
    </citation>
    <scope>NUCLEOTIDE SEQUENCE [LARGE SCALE GENOMIC DNA]</scope>
    <source>
        <strain evidence="3 4">YSFL</strain>
    </source>
</reference>
<dbReference type="OrthoDB" id="89349at2759"/>
<evidence type="ECO:0000313" key="4">
    <source>
        <dbReference type="Proteomes" id="UP000284375"/>
    </source>
</evidence>
<name>A0A423VSJ0_CYTCH</name>
<dbReference type="Proteomes" id="UP000284375">
    <property type="component" value="Unassembled WGS sequence"/>
</dbReference>
<evidence type="ECO:0000256" key="1">
    <source>
        <dbReference type="ARBA" id="ARBA00005519"/>
    </source>
</evidence>
<dbReference type="Gene3D" id="2.60.120.180">
    <property type="match status" value="1"/>
</dbReference>
<dbReference type="PANTHER" id="PTHR34002">
    <property type="entry name" value="BLR1656 PROTEIN"/>
    <property type="match status" value="1"/>
</dbReference>
<dbReference type="AlphaFoldDB" id="A0A423VSJ0"/>
<comment type="caution">
    <text evidence="3">The sequence shown here is derived from an EMBL/GenBank/DDBJ whole genome shotgun (WGS) entry which is preliminary data.</text>
</comment>
<keyword evidence="4" id="KW-1185">Reference proteome</keyword>
<dbReference type="InterPro" id="IPR013320">
    <property type="entry name" value="ConA-like_dom_sf"/>
</dbReference>
<organism evidence="3 4">
    <name type="scientific">Cytospora chrysosperma</name>
    <name type="common">Cytospora canker fungus</name>
    <name type="synonym">Sphaeria chrysosperma</name>
    <dbReference type="NCBI Taxonomy" id="252740"/>
    <lineage>
        <taxon>Eukaryota</taxon>
        <taxon>Fungi</taxon>
        <taxon>Dikarya</taxon>
        <taxon>Ascomycota</taxon>
        <taxon>Pezizomycotina</taxon>
        <taxon>Sordariomycetes</taxon>
        <taxon>Sordariomycetidae</taxon>
        <taxon>Diaporthales</taxon>
        <taxon>Cytosporaceae</taxon>
        <taxon>Cytospora</taxon>
    </lineage>
</organism>
<keyword evidence="2" id="KW-0378">Hydrolase</keyword>
<dbReference type="InterPro" id="IPR013319">
    <property type="entry name" value="GH11/12"/>
</dbReference>
<keyword evidence="2" id="KW-0326">Glycosidase</keyword>
<gene>
    <name evidence="3" type="ORF">VSDG_06257</name>
</gene>
<sequence length="304" mass="32592">MHCPSLAVLSVAATVSARHIQRPGHDSPLSSSSIAVASATPATAETVSTVATSTAVAVDKVSAVTATKFCGAPNAYQVISNTPWIVYSMNYNYEDISGSCCTNYYDYTGTGDNQTIHWSSVWDIDEAVSTDVVKGYSFIGLTQNLETQLSAISSIPSTYQWTISNTTAYKGNVVYDFMTSDTKGDSTSSAAQELMLWLQWEGGQVPIGWGDGPVATIDGLFGKDGWQLYQGENTDTGITVSSLLAPSGDMFQGTFEGDIKDWLTAMSEQGIFSTSTYVNVGNAGMEPYWGTATFDNYLSLRIDL</sequence>
<dbReference type="InterPro" id="IPR002594">
    <property type="entry name" value="GH12"/>
</dbReference>
<dbReference type="GO" id="GO:0008810">
    <property type="term" value="F:cellulase activity"/>
    <property type="evidence" value="ECO:0007669"/>
    <property type="project" value="InterPro"/>
</dbReference>
<keyword evidence="2" id="KW-0624">Polysaccharide degradation</keyword>
<dbReference type="SUPFAM" id="SSF49899">
    <property type="entry name" value="Concanavalin A-like lectins/glucanases"/>
    <property type="match status" value="1"/>
</dbReference>
<dbReference type="Pfam" id="PF01670">
    <property type="entry name" value="Glyco_hydro_12"/>
    <property type="match status" value="1"/>
</dbReference>
<protein>
    <submittedName>
        <fullName evidence="3">Uncharacterized protein</fullName>
    </submittedName>
</protein>
<dbReference type="EMBL" id="LJZO01000030">
    <property type="protein sequence ID" value="ROV93937.1"/>
    <property type="molecule type" value="Genomic_DNA"/>
</dbReference>
<dbReference type="GO" id="GO:0000272">
    <property type="term" value="P:polysaccharide catabolic process"/>
    <property type="evidence" value="ECO:0007669"/>
    <property type="project" value="UniProtKB-KW"/>
</dbReference>
<accession>A0A423VSJ0</accession>